<evidence type="ECO:0008006" key="10">
    <source>
        <dbReference type="Google" id="ProtNLM"/>
    </source>
</evidence>
<dbReference type="PRINTS" id="PR00176">
    <property type="entry name" value="NANEUSMPORT"/>
</dbReference>
<accession>A0ABN8RC70</accession>
<dbReference type="SUPFAM" id="SSF161070">
    <property type="entry name" value="SNF-like"/>
    <property type="match status" value="2"/>
</dbReference>
<gene>
    <name evidence="8" type="ORF">PLOB_00017264</name>
</gene>
<evidence type="ECO:0000256" key="6">
    <source>
        <dbReference type="SAM" id="MobiDB-lite"/>
    </source>
</evidence>
<feature type="transmembrane region" description="Helical" evidence="7">
    <location>
        <begin position="512"/>
        <end position="537"/>
    </location>
</feature>
<feature type="region of interest" description="Disordered" evidence="6">
    <location>
        <begin position="708"/>
        <end position="742"/>
    </location>
</feature>
<evidence type="ECO:0000313" key="9">
    <source>
        <dbReference type="Proteomes" id="UP001159405"/>
    </source>
</evidence>
<dbReference type="InterPro" id="IPR037272">
    <property type="entry name" value="SNS_sf"/>
</dbReference>
<dbReference type="PANTHER" id="PTHR11616:SF241">
    <property type="entry name" value="SODIUM- AND CHLORIDE-DEPENDENT GLYCINE TRANSPORTER 2"/>
    <property type="match status" value="1"/>
</dbReference>
<proteinExistence type="predicted"/>
<feature type="transmembrane region" description="Helical" evidence="7">
    <location>
        <begin position="667"/>
        <end position="692"/>
    </location>
</feature>
<keyword evidence="3 7" id="KW-0812">Transmembrane</keyword>
<organism evidence="8 9">
    <name type="scientific">Porites lobata</name>
    <dbReference type="NCBI Taxonomy" id="104759"/>
    <lineage>
        <taxon>Eukaryota</taxon>
        <taxon>Metazoa</taxon>
        <taxon>Cnidaria</taxon>
        <taxon>Anthozoa</taxon>
        <taxon>Hexacorallia</taxon>
        <taxon>Scleractinia</taxon>
        <taxon>Fungiina</taxon>
        <taxon>Poritidae</taxon>
        <taxon>Porites</taxon>
    </lineage>
</organism>
<evidence type="ECO:0000313" key="8">
    <source>
        <dbReference type="EMBL" id="CAH3175863.1"/>
    </source>
</evidence>
<keyword evidence="5 7" id="KW-0472">Membrane</keyword>
<feature type="transmembrane region" description="Helical" evidence="7">
    <location>
        <begin position="190"/>
        <end position="213"/>
    </location>
</feature>
<protein>
    <recommendedName>
        <fullName evidence="10">Transporter</fullName>
    </recommendedName>
</protein>
<evidence type="ECO:0000256" key="5">
    <source>
        <dbReference type="ARBA" id="ARBA00023136"/>
    </source>
</evidence>
<feature type="region of interest" description="Disordered" evidence="6">
    <location>
        <begin position="116"/>
        <end position="136"/>
    </location>
</feature>
<dbReference type="EMBL" id="CALNXK010000205">
    <property type="protein sequence ID" value="CAH3175863.1"/>
    <property type="molecule type" value="Genomic_DNA"/>
</dbReference>
<evidence type="ECO:0000256" key="3">
    <source>
        <dbReference type="ARBA" id="ARBA00022692"/>
    </source>
</evidence>
<feature type="transmembrane region" description="Helical" evidence="7">
    <location>
        <begin position="549"/>
        <end position="566"/>
    </location>
</feature>
<reference evidence="8 9" key="1">
    <citation type="submission" date="2022-05" db="EMBL/GenBank/DDBJ databases">
        <authorList>
            <consortium name="Genoscope - CEA"/>
            <person name="William W."/>
        </authorList>
    </citation>
    <scope>NUCLEOTIDE SEQUENCE [LARGE SCALE GENOMIC DNA]</scope>
</reference>
<feature type="transmembrane region" description="Helical" evidence="7">
    <location>
        <begin position="159"/>
        <end position="178"/>
    </location>
</feature>
<dbReference type="Pfam" id="PF00209">
    <property type="entry name" value="SNF"/>
    <property type="match status" value="2"/>
</dbReference>
<feature type="transmembrane region" description="Helical" evidence="7">
    <location>
        <begin position="624"/>
        <end position="647"/>
    </location>
</feature>
<feature type="transmembrane region" description="Helical" evidence="7">
    <location>
        <begin position="234"/>
        <end position="262"/>
    </location>
</feature>
<evidence type="ECO:0000256" key="1">
    <source>
        <dbReference type="ARBA" id="ARBA00004141"/>
    </source>
</evidence>
<feature type="transmembrane region" description="Helical" evidence="7">
    <location>
        <begin position="424"/>
        <end position="445"/>
    </location>
</feature>
<keyword evidence="4 7" id="KW-1133">Transmembrane helix</keyword>
<feature type="transmembrane region" description="Helical" evidence="7">
    <location>
        <begin position="391"/>
        <end position="412"/>
    </location>
</feature>
<evidence type="ECO:0000256" key="2">
    <source>
        <dbReference type="ARBA" id="ARBA00022448"/>
    </source>
</evidence>
<dbReference type="InterPro" id="IPR000175">
    <property type="entry name" value="Na/ntran_symport"/>
</dbReference>
<keyword evidence="9" id="KW-1185">Reference proteome</keyword>
<evidence type="ECO:0000256" key="4">
    <source>
        <dbReference type="ARBA" id="ARBA00022989"/>
    </source>
</evidence>
<dbReference type="PANTHER" id="PTHR11616">
    <property type="entry name" value="SODIUM/CHLORIDE DEPENDENT TRANSPORTER"/>
    <property type="match status" value="1"/>
</dbReference>
<comment type="caution">
    <text evidence="8">The sequence shown here is derived from an EMBL/GenBank/DDBJ whole genome shotgun (WGS) entry which is preliminary data.</text>
</comment>
<keyword evidence="2" id="KW-0813">Transport</keyword>
<comment type="subcellular location">
    <subcellularLocation>
        <location evidence="1">Membrane</location>
        <topology evidence="1">Multi-pass membrane protein</topology>
    </subcellularLocation>
</comment>
<dbReference type="PROSITE" id="PS50267">
    <property type="entry name" value="NA_NEUROTRAN_SYMP_3"/>
    <property type="match status" value="2"/>
</dbReference>
<feature type="transmembrane region" description="Helical" evidence="7">
    <location>
        <begin position="342"/>
        <end position="359"/>
    </location>
</feature>
<dbReference type="Proteomes" id="UP001159405">
    <property type="component" value="Unassembled WGS sequence"/>
</dbReference>
<feature type="transmembrane region" description="Helical" evidence="7">
    <location>
        <begin position="313"/>
        <end position="330"/>
    </location>
</feature>
<feature type="transmembrane region" description="Helical" evidence="7">
    <location>
        <begin position="586"/>
        <end position="603"/>
    </location>
</feature>
<dbReference type="CDD" id="cd10332">
    <property type="entry name" value="SLC6sbd-B0AT-like"/>
    <property type="match status" value="1"/>
</dbReference>
<name>A0ABN8RC70_9CNID</name>
<evidence type="ECO:0000256" key="7">
    <source>
        <dbReference type="SAM" id="Phobius"/>
    </source>
</evidence>
<sequence>MAKEDDLEYSDTKRIAFNVEREEVEEINNPHPTTDIESNGVTVRIYEADTDRGKWGNQIEFILATIGFAVGLGNVWRFPYLCQKNGGEKQVNSRPYPLTMASAAVKDGVVNLTVPQTGNEVPPKEEAKPSATEQKAASKAAVSVEIEDKSDRGGWGNKIEFILATVGFAVGLGNVWRFPYLCQKNGGGSAFLIPYFLSLFLLGIPLFFLELAIGQSLRQGSVGVWNAIHPYLGGLGYACVVVCLLVGMYYNMIIAWCFYYLFASFQEPLPYSSCPLLDNGTKLEECIEAGRTQFYWYRKALDASPSIEESGGLVWHLILVLLVAWAVVFLCMMRGVQSAGKAVYFTATFPYVVLTIFFGRGVSLEGAGAGIAHMFKPQFSKLINPQVWLEAATQIFFSLSVAFGGLIAMSSYNPVHNNCHRDAIMVSLINCGTSVFASIVIFSILGFKATRSFEDCKVFYGAMNSTNGTDLVAEKCKDLDHWLSESASGPGLTFIAFTEAIVKMPASPVWSVLFFCMLLTLGLGSMFGTLEGVITPFYDMKIVPWRKEIITGLICLFCFLVGLLFTQQSGQYWLQMFDNYCATLPLLFIGLCELVGVNYIYTTERFEDDIQYMLGFRPHMYWKICWRYLSPALITIIFIASIINLAINPMQYSAWDAVNSKTVDTKYPGWGYAIIVLLICTSVLFVPIVALLRFFGLLKYQKPTSKQGEAGVVAPGSVTPSMSRMPLPPMEVPLAGTREDED</sequence>